<dbReference type="InterPro" id="IPR009057">
    <property type="entry name" value="Homeodomain-like_sf"/>
</dbReference>
<dbReference type="InterPro" id="IPR032783">
    <property type="entry name" value="AraC_lig"/>
</dbReference>
<dbReference type="Pfam" id="PF12852">
    <property type="entry name" value="Cupin_6"/>
    <property type="match status" value="1"/>
</dbReference>
<proteinExistence type="predicted"/>
<keyword evidence="1" id="KW-0805">Transcription regulation</keyword>
<dbReference type="EMBL" id="VFPH01000001">
    <property type="protein sequence ID" value="TQM45873.1"/>
    <property type="molecule type" value="Genomic_DNA"/>
</dbReference>
<evidence type="ECO:0000313" key="5">
    <source>
        <dbReference type="EMBL" id="TQM45873.1"/>
    </source>
</evidence>
<evidence type="ECO:0000256" key="1">
    <source>
        <dbReference type="ARBA" id="ARBA00023015"/>
    </source>
</evidence>
<comment type="caution">
    <text evidence="5">The sequence shown here is derived from an EMBL/GenBank/DDBJ whole genome shotgun (WGS) entry which is preliminary data.</text>
</comment>
<evidence type="ECO:0000259" key="4">
    <source>
        <dbReference type="PROSITE" id="PS01124"/>
    </source>
</evidence>
<dbReference type="InterPro" id="IPR018062">
    <property type="entry name" value="HTH_AraC-typ_CS"/>
</dbReference>
<evidence type="ECO:0000256" key="2">
    <source>
        <dbReference type="ARBA" id="ARBA00023125"/>
    </source>
</evidence>
<organism evidence="5 6">
    <name type="scientific">Pseudonocardia cypriaca</name>
    <dbReference type="NCBI Taxonomy" id="882449"/>
    <lineage>
        <taxon>Bacteria</taxon>
        <taxon>Bacillati</taxon>
        <taxon>Actinomycetota</taxon>
        <taxon>Actinomycetes</taxon>
        <taxon>Pseudonocardiales</taxon>
        <taxon>Pseudonocardiaceae</taxon>
        <taxon>Pseudonocardia</taxon>
    </lineage>
</organism>
<dbReference type="PROSITE" id="PS00041">
    <property type="entry name" value="HTH_ARAC_FAMILY_1"/>
    <property type="match status" value="1"/>
</dbReference>
<dbReference type="Proteomes" id="UP000319818">
    <property type="component" value="Unassembled WGS sequence"/>
</dbReference>
<dbReference type="Gene3D" id="1.10.10.60">
    <property type="entry name" value="Homeodomain-like"/>
    <property type="match status" value="2"/>
</dbReference>
<keyword evidence="6" id="KW-1185">Reference proteome</keyword>
<sequence>MDVLTDMLQRSRARGAAFSHSTARGEWGVRFPPATQLAIHGILSGEAYAWTDRPHGARRVLPGDVVLIRGPSQHHMGHEPGAGLVPFENHPASAPPSGGALRMSFGSGAGDPTTFFCGAYRFEGDLCAGLLAGLPALTVVRPCTGDSLRATLDVFAGELMRQGPGQQALLDSLLDVILVQALREQLAADLDAAPSWFRGMADPAIAAALRAIHADPQREWTVAALAAEASLSRATFARRFTQLLGIAPLGYVTDWRMALAREHLRTGDASLAAIARSLGYGSEFSFAAAFKRHHGVAPGRWRTTARSA</sequence>
<name>A0A543GIG3_9PSEU</name>
<dbReference type="InterPro" id="IPR018060">
    <property type="entry name" value="HTH_AraC"/>
</dbReference>
<keyword evidence="2 5" id="KW-0238">DNA-binding</keyword>
<evidence type="ECO:0000313" key="6">
    <source>
        <dbReference type="Proteomes" id="UP000319818"/>
    </source>
</evidence>
<gene>
    <name evidence="5" type="ORF">FB388_3273</name>
</gene>
<keyword evidence="3" id="KW-0804">Transcription</keyword>
<dbReference type="Pfam" id="PF12833">
    <property type="entry name" value="HTH_18"/>
    <property type="match status" value="1"/>
</dbReference>
<dbReference type="RefSeq" id="WP_170225636.1">
    <property type="nucleotide sequence ID" value="NZ_VFPH01000001.1"/>
</dbReference>
<accession>A0A543GIG3</accession>
<evidence type="ECO:0000256" key="3">
    <source>
        <dbReference type="ARBA" id="ARBA00023163"/>
    </source>
</evidence>
<dbReference type="PROSITE" id="PS01124">
    <property type="entry name" value="HTH_ARAC_FAMILY_2"/>
    <property type="match status" value="1"/>
</dbReference>
<reference evidence="5 6" key="1">
    <citation type="submission" date="2019-06" db="EMBL/GenBank/DDBJ databases">
        <title>Sequencing the genomes of 1000 actinobacteria strains.</title>
        <authorList>
            <person name="Klenk H.-P."/>
        </authorList>
    </citation>
    <scope>NUCLEOTIDE SEQUENCE [LARGE SCALE GENOMIC DNA]</scope>
    <source>
        <strain evidence="5 6">DSM 45511</strain>
    </source>
</reference>
<dbReference type="GO" id="GO:0003700">
    <property type="term" value="F:DNA-binding transcription factor activity"/>
    <property type="evidence" value="ECO:0007669"/>
    <property type="project" value="InterPro"/>
</dbReference>
<protein>
    <submittedName>
        <fullName evidence="5">AraC-like DNA-binding protein</fullName>
    </submittedName>
</protein>
<dbReference type="InterPro" id="IPR050204">
    <property type="entry name" value="AraC_XylS_family_regulators"/>
</dbReference>
<dbReference type="PANTHER" id="PTHR46796:SF13">
    <property type="entry name" value="HTH-TYPE TRANSCRIPTIONAL ACTIVATOR RHAS"/>
    <property type="match status" value="1"/>
</dbReference>
<dbReference type="SMART" id="SM00342">
    <property type="entry name" value="HTH_ARAC"/>
    <property type="match status" value="1"/>
</dbReference>
<feature type="domain" description="HTH araC/xylS-type" evidence="4">
    <location>
        <begin position="206"/>
        <end position="304"/>
    </location>
</feature>
<dbReference type="SUPFAM" id="SSF46689">
    <property type="entry name" value="Homeodomain-like"/>
    <property type="match status" value="2"/>
</dbReference>
<dbReference type="PANTHER" id="PTHR46796">
    <property type="entry name" value="HTH-TYPE TRANSCRIPTIONAL ACTIVATOR RHAS-RELATED"/>
    <property type="match status" value="1"/>
</dbReference>
<dbReference type="AlphaFoldDB" id="A0A543GIG3"/>
<dbReference type="GO" id="GO:0043565">
    <property type="term" value="F:sequence-specific DNA binding"/>
    <property type="evidence" value="ECO:0007669"/>
    <property type="project" value="InterPro"/>
</dbReference>